<name>A0A3P1SX37_9GAMM</name>
<feature type="transmembrane region" description="Helical" evidence="1">
    <location>
        <begin position="161"/>
        <end position="180"/>
    </location>
</feature>
<sequence>MDSVTQIALGAALGQAVLGNKVGYRAAVWGGVCATLPDLDVFLSMGGAVADFTYHRSFSHSLIVLTLLSPVIAWLINRMHGQYSGLQKQWMLLVWLVLVTHPILDSFTVYGTQLFWPLPMEPIGFGSVFIIDPLYTLPLLIGVALALSSRHAAWGQRSNRLGLIVSSLYLIWGLSAQSYVTHITEENLANNHQQGEVLVTAGPFNTLLWRVVVMQDNGYQEGFYSLLDPDRLIEFKQYPNQPELLSGIQDHWPVGRLQWFSKGFLKVESTRNNDLVVSDLRIGIEPSYVFSFKVAEINGDEVKPVDDQLVTQSLDFGDVGKLLQRIISRNN</sequence>
<dbReference type="RefSeq" id="WP_124924757.1">
    <property type="nucleotide sequence ID" value="NZ_BMOH01000001.1"/>
</dbReference>
<dbReference type="PANTHER" id="PTHR40031:SF1">
    <property type="entry name" value="MEMBRANE-BOUND METAL-DEPENDENT HYDROLASE"/>
    <property type="match status" value="1"/>
</dbReference>
<dbReference type="InterPro" id="IPR007404">
    <property type="entry name" value="YdjM-like"/>
</dbReference>
<feature type="transmembrane region" description="Helical" evidence="1">
    <location>
        <begin position="58"/>
        <end position="77"/>
    </location>
</feature>
<keyword evidence="3" id="KW-1185">Reference proteome</keyword>
<keyword evidence="1" id="KW-0472">Membrane</keyword>
<dbReference type="PANTHER" id="PTHR40031">
    <property type="entry name" value="HYPOTHETICAL MEMBRANE SPANNING PROTEIN"/>
    <property type="match status" value="1"/>
</dbReference>
<dbReference type="Proteomes" id="UP000267535">
    <property type="component" value="Unassembled WGS sequence"/>
</dbReference>
<dbReference type="Pfam" id="PF04307">
    <property type="entry name" value="YdjM"/>
    <property type="match status" value="1"/>
</dbReference>
<accession>A0A3P1SX37</accession>
<reference evidence="2 3" key="1">
    <citation type="submission" date="2018-11" db="EMBL/GenBank/DDBJ databases">
        <title>The draft genome sequence of Amphritea balenae JAMM 1525T.</title>
        <authorList>
            <person name="Fang Z."/>
            <person name="Zhang Y."/>
            <person name="Han X."/>
        </authorList>
    </citation>
    <scope>NUCLEOTIDE SEQUENCE [LARGE SCALE GENOMIC DNA]</scope>
    <source>
        <strain evidence="2 3">JAMM 1525</strain>
    </source>
</reference>
<dbReference type="AlphaFoldDB" id="A0A3P1SX37"/>
<dbReference type="EMBL" id="RQXV01000001">
    <property type="protein sequence ID" value="RRD01684.1"/>
    <property type="molecule type" value="Genomic_DNA"/>
</dbReference>
<evidence type="ECO:0000313" key="3">
    <source>
        <dbReference type="Proteomes" id="UP000267535"/>
    </source>
</evidence>
<evidence type="ECO:0000256" key="1">
    <source>
        <dbReference type="SAM" id="Phobius"/>
    </source>
</evidence>
<protein>
    <submittedName>
        <fullName evidence="2">Metal-dependent hydrolase</fullName>
    </submittedName>
</protein>
<gene>
    <name evidence="2" type="ORF">EHS89_03770</name>
</gene>
<proteinExistence type="predicted"/>
<evidence type="ECO:0000313" key="2">
    <source>
        <dbReference type="EMBL" id="RRD01684.1"/>
    </source>
</evidence>
<feature type="transmembrane region" description="Helical" evidence="1">
    <location>
        <begin position="89"/>
        <end position="111"/>
    </location>
</feature>
<dbReference type="GO" id="GO:0016787">
    <property type="term" value="F:hydrolase activity"/>
    <property type="evidence" value="ECO:0007669"/>
    <property type="project" value="UniProtKB-KW"/>
</dbReference>
<keyword evidence="1" id="KW-1133">Transmembrane helix</keyword>
<keyword evidence="1" id="KW-0812">Transmembrane</keyword>
<comment type="caution">
    <text evidence="2">The sequence shown here is derived from an EMBL/GenBank/DDBJ whole genome shotgun (WGS) entry which is preliminary data.</text>
</comment>
<keyword evidence="2" id="KW-0378">Hydrolase</keyword>
<organism evidence="2 3">
    <name type="scientific">Amphritea balenae</name>
    <dbReference type="NCBI Taxonomy" id="452629"/>
    <lineage>
        <taxon>Bacteria</taxon>
        <taxon>Pseudomonadati</taxon>
        <taxon>Pseudomonadota</taxon>
        <taxon>Gammaproteobacteria</taxon>
        <taxon>Oceanospirillales</taxon>
        <taxon>Oceanospirillaceae</taxon>
        <taxon>Amphritea</taxon>
    </lineage>
</organism>
<dbReference type="OrthoDB" id="9781927at2"/>
<dbReference type="InterPro" id="IPR053170">
    <property type="entry name" value="Transcription_regulator"/>
</dbReference>
<feature type="transmembrane region" description="Helical" evidence="1">
    <location>
        <begin position="123"/>
        <end position="149"/>
    </location>
</feature>